<dbReference type="InterPro" id="IPR011990">
    <property type="entry name" value="TPR-like_helical_dom_sf"/>
</dbReference>
<evidence type="ECO:0000256" key="1">
    <source>
        <dbReference type="SAM" id="SignalP"/>
    </source>
</evidence>
<sequence length="384" mass="44179">MKATLRLFLCLSLVAFLAACKSGQKLYQKGRYDEAVASFVKKLQRKPGDATALAYIPKAYAEARDMGEYNVNRILTSNDPFKWEAVKNEYRQLQYLYDLIQSSPAAKSVVQATDYTRDIANATNNGAQVRYDRGLAFMDKNTKQSYKQAYNEFIAALQLVPNFKDAKELRDEAYQLAIVTVVVSQIDIRSPMYQLSADFFRDELVRGLQQRNIDPFVRFLDERAADRDHIRGDHYLRMRFYDFQIGQALIERFERQVQKENVVIGTINVRDSTGKVTKQNQYGTVKATLYITKKTILSQALFDYEIIDIRNNAVITNNRIPGRFTWLNQFGTFKGDERALSDDDKRLMGGADVAPPAPQALFLEVTRPIYDQLGRDLQSFYSRY</sequence>
<evidence type="ECO:0008006" key="4">
    <source>
        <dbReference type="Google" id="ProtNLM"/>
    </source>
</evidence>
<name>A0A327QR82_9BACT</name>
<dbReference type="AlphaFoldDB" id="A0A327QR82"/>
<dbReference type="PROSITE" id="PS51257">
    <property type="entry name" value="PROKAR_LIPOPROTEIN"/>
    <property type="match status" value="1"/>
</dbReference>
<feature type="chain" id="PRO_5016367910" description="Tetratricopeptide repeat protein" evidence="1">
    <location>
        <begin position="19"/>
        <end position="384"/>
    </location>
</feature>
<dbReference type="SUPFAM" id="SSF48452">
    <property type="entry name" value="TPR-like"/>
    <property type="match status" value="1"/>
</dbReference>
<accession>A0A327QR82</accession>
<keyword evidence="1" id="KW-0732">Signal</keyword>
<feature type="signal peptide" evidence="1">
    <location>
        <begin position="1"/>
        <end position="18"/>
    </location>
</feature>
<protein>
    <recommendedName>
        <fullName evidence="4">Tetratricopeptide repeat protein</fullName>
    </recommendedName>
</protein>
<dbReference type="RefSeq" id="WP_111597414.1">
    <property type="nucleotide sequence ID" value="NZ_QLLL01000003.1"/>
</dbReference>
<keyword evidence="3" id="KW-1185">Reference proteome</keyword>
<organism evidence="2 3">
    <name type="scientific">Chitinophaga skermanii</name>
    <dbReference type="NCBI Taxonomy" id="331697"/>
    <lineage>
        <taxon>Bacteria</taxon>
        <taxon>Pseudomonadati</taxon>
        <taxon>Bacteroidota</taxon>
        <taxon>Chitinophagia</taxon>
        <taxon>Chitinophagales</taxon>
        <taxon>Chitinophagaceae</taxon>
        <taxon>Chitinophaga</taxon>
    </lineage>
</organism>
<dbReference type="OrthoDB" id="1489643at2"/>
<dbReference type="Gene3D" id="1.25.40.10">
    <property type="entry name" value="Tetratricopeptide repeat domain"/>
    <property type="match status" value="1"/>
</dbReference>
<comment type="caution">
    <text evidence="2">The sequence shown here is derived from an EMBL/GenBank/DDBJ whole genome shotgun (WGS) entry which is preliminary data.</text>
</comment>
<gene>
    <name evidence="2" type="ORF">LX64_01957</name>
</gene>
<evidence type="ECO:0000313" key="2">
    <source>
        <dbReference type="EMBL" id="RAJ06830.1"/>
    </source>
</evidence>
<proteinExistence type="predicted"/>
<dbReference type="Proteomes" id="UP000249547">
    <property type="component" value="Unassembled WGS sequence"/>
</dbReference>
<evidence type="ECO:0000313" key="3">
    <source>
        <dbReference type="Proteomes" id="UP000249547"/>
    </source>
</evidence>
<reference evidence="2 3" key="1">
    <citation type="submission" date="2018-06" db="EMBL/GenBank/DDBJ databases">
        <title>Genomic Encyclopedia of Archaeal and Bacterial Type Strains, Phase II (KMG-II): from individual species to whole genera.</title>
        <authorList>
            <person name="Goeker M."/>
        </authorList>
    </citation>
    <scope>NUCLEOTIDE SEQUENCE [LARGE SCALE GENOMIC DNA]</scope>
    <source>
        <strain evidence="2 3">DSM 23857</strain>
    </source>
</reference>
<dbReference type="EMBL" id="QLLL01000003">
    <property type="protein sequence ID" value="RAJ06830.1"/>
    <property type="molecule type" value="Genomic_DNA"/>
</dbReference>